<comment type="caution">
    <text evidence="7">The sequence shown here is derived from an EMBL/GenBank/DDBJ whole genome shotgun (WGS) entry which is preliminary data.</text>
</comment>
<sequence>MQTHRHQADILIIGGGVCGLNAALTAREQGRSVIVMDKAVIERSGHIAGGIDHFLAYMDTGAEWDTREAYLEFTGKSARGVTNIDVVDSVYCQELPHALKRFEEIKCTLRQPDGIYYRTKSYGQPGPWWINFNGKRMKPLLAKAARKAGCAVLDRVVTADLLTNGGTVCGAAGFDIRTGDFHIIRAGAVIISTGGTNRLYSNPSGMSFNTWMCPADTGDGEAMSLRAGAELANIEFLRMTVVPRSFNAAGLNALSGMGAVLINAKGEAFMDRYHPLGMKGPRYKMVQGVLNEMREGRGPVYMDCRGIDPEAQKHLIATLSCDKDSFKDYFEQLGIDLTTTPMEVDTSEGMQGGPNEVCGSGVKINKDCGTNVPGLYAGGNGADQCRSLHMAVTSGIHAGRMAANYCASLASAPEPDEAQIRRIHERVYAPLDPERSIGWKEFEMTLQRILTEGAGPCRTEKKLLRAKEKLEQVQAASGLVGAKNLHDLLRLHEVHNLLTIGRCTVDAALYRQESRFGNCHFREDFPEQDDERFLGQVVVSAESDGKLKLELRRTDNPYA</sequence>
<accession>A0A9D1R068</accession>
<keyword evidence="3" id="KW-0560">Oxidoreductase</keyword>
<dbReference type="GO" id="GO:0009061">
    <property type="term" value="P:anaerobic respiration"/>
    <property type="evidence" value="ECO:0007669"/>
    <property type="project" value="TreeGrafter"/>
</dbReference>
<dbReference type="SUPFAM" id="SSF46977">
    <property type="entry name" value="Succinate dehydrogenase/fumarate reductase flavoprotein C-terminal domain"/>
    <property type="match status" value="1"/>
</dbReference>
<dbReference type="Gene3D" id="3.50.50.60">
    <property type="entry name" value="FAD/NAD(P)-binding domain"/>
    <property type="match status" value="1"/>
</dbReference>
<evidence type="ECO:0000256" key="1">
    <source>
        <dbReference type="ARBA" id="ARBA00001974"/>
    </source>
</evidence>
<dbReference type="GO" id="GO:0009055">
    <property type="term" value="F:electron transfer activity"/>
    <property type="evidence" value="ECO:0007669"/>
    <property type="project" value="TreeGrafter"/>
</dbReference>
<dbReference type="AlphaFoldDB" id="A0A9D1R068"/>
<feature type="active site" description="Proton acceptor" evidence="4">
    <location>
        <position position="282"/>
    </location>
</feature>
<dbReference type="Pfam" id="PF02910">
    <property type="entry name" value="Succ_DH_flav_C"/>
    <property type="match status" value="1"/>
</dbReference>
<organism evidence="7 8">
    <name type="scientific">Candidatus Bilophila faecipullorum</name>
    <dbReference type="NCBI Taxonomy" id="2838482"/>
    <lineage>
        <taxon>Bacteria</taxon>
        <taxon>Pseudomonadati</taxon>
        <taxon>Thermodesulfobacteriota</taxon>
        <taxon>Desulfovibrionia</taxon>
        <taxon>Desulfovibrionales</taxon>
        <taxon>Desulfovibrionaceae</taxon>
        <taxon>Bilophila</taxon>
    </lineage>
</organism>
<evidence type="ECO:0000313" key="8">
    <source>
        <dbReference type="Proteomes" id="UP000824264"/>
    </source>
</evidence>
<evidence type="ECO:0000256" key="3">
    <source>
        <dbReference type="ARBA" id="ARBA00023002"/>
    </source>
</evidence>
<name>A0A9D1R068_9BACT</name>
<dbReference type="PRINTS" id="PR00368">
    <property type="entry name" value="FADPNR"/>
</dbReference>
<feature type="domain" description="FAD-dependent oxidoreductase 2 FAD-binding" evidence="5">
    <location>
        <begin position="9"/>
        <end position="390"/>
    </location>
</feature>
<proteinExistence type="predicted"/>
<dbReference type="PANTHER" id="PTHR11632">
    <property type="entry name" value="SUCCINATE DEHYDROGENASE 2 FLAVOPROTEIN SUBUNIT"/>
    <property type="match status" value="1"/>
</dbReference>
<dbReference type="InterPro" id="IPR037099">
    <property type="entry name" value="Fum_R/Succ_DH_flav-like_C_sf"/>
</dbReference>
<gene>
    <name evidence="7" type="ORF">H9874_06840</name>
</gene>
<dbReference type="GO" id="GO:0050660">
    <property type="term" value="F:flavin adenine dinucleotide binding"/>
    <property type="evidence" value="ECO:0007669"/>
    <property type="project" value="TreeGrafter"/>
</dbReference>
<dbReference type="SUPFAM" id="SSF51905">
    <property type="entry name" value="FAD/NAD(P)-binding domain"/>
    <property type="match status" value="1"/>
</dbReference>
<evidence type="ECO:0000256" key="2">
    <source>
        <dbReference type="ARBA" id="ARBA00022630"/>
    </source>
</evidence>
<evidence type="ECO:0000313" key="7">
    <source>
        <dbReference type="EMBL" id="HIW78844.1"/>
    </source>
</evidence>
<keyword evidence="2" id="KW-0285">Flavoprotein</keyword>
<dbReference type="Gene3D" id="1.20.58.100">
    <property type="entry name" value="Fumarate reductase/succinate dehydrogenase flavoprotein-like, C-terminal domain"/>
    <property type="match status" value="1"/>
</dbReference>
<feature type="domain" description="Fumarate reductase/succinate dehydrogenase flavoprotein-like C-terminal" evidence="6">
    <location>
        <begin position="445"/>
        <end position="553"/>
    </location>
</feature>
<dbReference type="GO" id="GO:0000104">
    <property type="term" value="F:succinate dehydrogenase activity"/>
    <property type="evidence" value="ECO:0007669"/>
    <property type="project" value="TreeGrafter"/>
</dbReference>
<dbReference type="Gene3D" id="3.90.700.10">
    <property type="entry name" value="Succinate dehydrogenase/fumarate reductase flavoprotein, catalytic domain"/>
    <property type="match status" value="1"/>
</dbReference>
<dbReference type="InterPro" id="IPR027477">
    <property type="entry name" value="Succ_DH/fumarate_Rdtase_cat_sf"/>
</dbReference>
<dbReference type="PIRSF" id="PIRSF000171">
    <property type="entry name" value="SDHA_APRA_LASPO"/>
    <property type="match status" value="1"/>
</dbReference>
<comment type="cofactor">
    <cofactor evidence="1">
        <name>FAD</name>
        <dbReference type="ChEBI" id="CHEBI:57692"/>
    </cofactor>
</comment>
<dbReference type="InterPro" id="IPR003953">
    <property type="entry name" value="FAD-dep_OxRdtase_2_FAD-bd"/>
</dbReference>
<protein>
    <submittedName>
        <fullName evidence="7">FAD-binding protein</fullName>
    </submittedName>
</protein>
<reference evidence="7" key="1">
    <citation type="journal article" date="2021" name="PeerJ">
        <title>Extensive microbial diversity within the chicken gut microbiome revealed by metagenomics and culture.</title>
        <authorList>
            <person name="Gilroy R."/>
            <person name="Ravi A."/>
            <person name="Getino M."/>
            <person name="Pursley I."/>
            <person name="Horton D.L."/>
            <person name="Alikhan N.F."/>
            <person name="Baker D."/>
            <person name="Gharbi K."/>
            <person name="Hall N."/>
            <person name="Watson M."/>
            <person name="Adriaenssens E.M."/>
            <person name="Foster-Nyarko E."/>
            <person name="Jarju S."/>
            <person name="Secka A."/>
            <person name="Antonio M."/>
            <person name="Oren A."/>
            <person name="Chaudhuri R.R."/>
            <person name="La Ragione R."/>
            <person name="Hildebrand F."/>
            <person name="Pallen M.J."/>
        </authorList>
    </citation>
    <scope>NUCLEOTIDE SEQUENCE</scope>
    <source>
        <strain evidence="7">ChiSxjej5B17-1746</strain>
    </source>
</reference>
<evidence type="ECO:0000259" key="6">
    <source>
        <dbReference type="Pfam" id="PF02910"/>
    </source>
</evidence>
<evidence type="ECO:0000256" key="4">
    <source>
        <dbReference type="PIRSR" id="PIRSR000171-1"/>
    </source>
</evidence>
<dbReference type="PANTHER" id="PTHR11632:SF73">
    <property type="entry name" value="BLR3196 PROTEIN"/>
    <property type="match status" value="1"/>
</dbReference>
<dbReference type="GO" id="GO:0005886">
    <property type="term" value="C:plasma membrane"/>
    <property type="evidence" value="ECO:0007669"/>
    <property type="project" value="TreeGrafter"/>
</dbReference>
<dbReference type="InterPro" id="IPR030664">
    <property type="entry name" value="SdhA/FrdA/AprA"/>
</dbReference>
<dbReference type="Proteomes" id="UP000824264">
    <property type="component" value="Unassembled WGS sequence"/>
</dbReference>
<dbReference type="InterPro" id="IPR015939">
    <property type="entry name" value="Fum_Rdtase/Succ_DH_flav-like_C"/>
</dbReference>
<dbReference type="EMBL" id="DXGI01000257">
    <property type="protein sequence ID" value="HIW78844.1"/>
    <property type="molecule type" value="Genomic_DNA"/>
</dbReference>
<dbReference type="InterPro" id="IPR036188">
    <property type="entry name" value="FAD/NAD-bd_sf"/>
</dbReference>
<evidence type="ECO:0000259" key="5">
    <source>
        <dbReference type="Pfam" id="PF00890"/>
    </source>
</evidence>
<dbReference type="Pfam" id="PF00890">
    <property type="entry name" value="FAD_binding_2"/>
    <property type="match status" value="1"/>
</dbReference>
<reference evidence="7" key="2">
    <citation type="submission" date="2021-04" db="EMBL/GenBank/DDBJ databases">
        <authorList>
            <person name="Gilroy R."/>
        </authorList>
    </citation>
    <scope>NUCLEOTIDE SEQUENCE</scope>
    <source>
        <strain evidence="7">ChiSxjej5B17-1746</strain>
    </source>
</reference>
<dbReference type="SUPFAM" id="SSF56425">
    <property type="entry name" value="Succinate dehydrogenase/fumarate reductase flavoprotein, catalytic domain"/>
    <property type="match status" value="1"/>
</dbReference>